<protein>
    <recommendedName>
        <fullName evidence="5">Methyltransferase type 11 domain-containing protein</fullName>
    </recommendedName>
</protein>
<dbReference type="CDD" id="cd02440">
    <property type="entry name" value="AdoMet_MTases"/>
    <property type="match status" value="1"/>
</dbReference>
<feature type="region of interest" description="Disordered" evidence="4">
    <location>
        <begin position="1"/>
        <end position="31"/>
    </location>
</feature>
<evidence type="ECO:0000256" key="3">
    <source>
        <dbReference type="ARBA" id="ARBA00022679"/>
    </source>
</evidence>
<evidence type="ECO:0000313" key="6">
    <source>
        <dbReference type="EMBL" id="KAK8842536.1"/>
    </source>
</evidence>
<keyword evidence="3" id="KW-0808">Transferase</keyword>
<dbReference type="Proteomes" id="UP001470230">
    <property type="component" value="Unassembled WGS sequence"/>
</dbReference>
<dbReference type="InterPro" id="IPR013216">
    <property type="entry name" value="Methyltransf_11"/>
</dbReference>
<proteinExistence type="inferred from homology"/>
<feature type="compositionally biased region" description="Basic and acidic residues" evidence="4">
    <location>
        <begin position="1"/>
        <end position="15"/>
    </location>
</feature>
<dbReference type="InterPro" id="IPR051419">
    <property type="entry name" value="Lys/N-term_MeTrsfase_sf"/>
</dbReference>
<dbReference type="SUPFAM" id="SSF53335">
    <property type="entry name" value="S-adenosyl-L-methionine-dependent methyltransferases"/>
    <property type="match status" value="1"/>
</dbReference>
<organism evidence="6 7">
    <name type="scientific">Tritrichomonas musculus</name>
    <dbReference type="NCBI Taxonomy" id="1915356"/>
    <lineage>
        <taxon>Eukaryota</taxon>
        <taxon>Metamonada</taxon>
        <taxon>Parabasalia</taxon>
        <taxon>Tritrichomonadida</taxon>
        <taxon>Tritrichomonadidae</taxon>
        <taxon>Tritrichomonas</taxon>
    </lineage>
</organism>
<evidence type="ECO:0000313" key="7">
    <source>
        <dbReference type="Proteomes" id="UP001470230"/>
    </source>
</evidence>
<comment type="caution">
    <text evidence="6">The sequence shown here is derived from an EMBL/GenBank/DDBJ whole genome shotgun (WGS) entry which is preliminary data.</text>
</comment>
<keyword evidence="2" id="KW-0489">Methyltransferase</keyword>
<keyword evidence="7" id="KW-1185">Reference proteome</keyword>
<evidence type="ECO:0000256" key="1">
    <source>
        <dbReference type="ARBA" id="ARBA00008361"/>
    </source>
</evidence>
<evidence type="ECO:0000259" key="5">
    <source>
        <dbReference type="Pfam" id="PF08241"/>
    </source>
</evidence>
<dbReference type="PANTHER" id="PTHR12176:SF79">
    <property type="entry name" value="METHYLTRANSFERASE TYPE 11 DOMAIN-CONTAINING PROTEIN"/>
    <property type="match status" value="1"/>
</dbReference>
<name>A0ABR2H9C8_9EUKA</name>
<dbReference type="InterPro" id="IPR029063">
    <property type="entry name" value="SAM-dependent_MTases_sf"/>
</dbReference>
<dbReference type="EMBL" id="JAPFFF010000037">
    <property type="protein sequence ID" value="KAK8842536.1"/>
    <property type="molecule type" value="Genomic_DNA"/>
</dbReference>
<dbReference type="PANTHER" id="PTHR12176">
    <property type="entry name" value="SAM-DEPENDENT METHYLTRANSFERASE SUPERFAMILY PROTEIN"/>
    <property type="match status" value="1"/>
</dbReference>
<comment type="similarity">
    <text evidence="1">Belongs to the methyltransferase superfamily.</text>
</comment>
<evidence type="ECO:0000256" key="2">
    <source>
        <dbReference type="ARBA" id="ARBA00022603"/>
    </source>
</evidence>
<sequence length="223" mass="26397">MEKKEKEKDEPKAQFEFEYSDSDEYDTAPDYGNEQYWENRYKDEQQPFDWYFQWKSLSPHLSQFLDRSGKSLVIGCGNSTMSSEMLSDGFEEIYNIDISPTVISQMKEVYKKFPQLIWDVMDCTDLKYEDNTFQSIFDKGTIDALLCNENSKMQISKLLKEVYRVLKPSGKFFAITFGSPSNRLGLLKSVKLNWYLYTPLSFHYAYRTDKNSKTYLYIFEKSK</sequence>
<accession>A0ABR2H9C8</accession>
<evidence type="ECO:0000256" key="4">
    <source>
        <dbReference type="SAM" id="MobiDB-lite"/>
    </source>
</evidence>
<feature type="compositionally biased region" description="Acidic residues" evidence="4">
    <location>
        <begin position="18"/>
        <end position="27"/>
    </location>
</feature>
<reference evidence="6 7" key="1">
    <citation type="submission" date="2024-04" db="EMBL/GenBank/DDBJ databases">
        <title>Tritrichomonas musculus Genome.</title>
        <authorList>
            <person name="Alves-Ferreira E."/>
            <person name="Grigg M."/>
            <person name="Lorenzi H."/>
            <person name="Galac M."/>
        </authorList>
    </citation>
    <scope>NUCLEOTIDE SEQUENCE [LARGE SCALE GENOMIC DNA]</scope>
    <source>
        <strain evidence="6 7">EAF2021</strain>
    </source>
</reference>
<dbReference type="Gene3D" id="3.40.50.150">
    <property type="entry name" value="Vaccinia Virus protein VP39"/>
    <property type="match status" value="1"/>
</dbReference>
<gene>
    <name evidence="6" type="ORF">M9Y10_025392</name>
</gene>
<feature type="domain" description="Methyltransferase type 11" evidence="5">
    <location>
        <begin position="73"/>
        <end position="173"/>
    </location>
</feature>
<dbReference type="Pfam" id="PF08241">
    <property type="entry name" value="Methyltransf_11"/>
    <property type="match status" value="1"/>
</dbReference>